<feature type="signal peptide" evidence="1">
    <location>
        <begin position="1"/>
        <end position="22"/>
    </location>
</feature>
<keyword evidence="3" id="KW-1185">Reference proteome</keyword>
<accession>A0A1I4CQG1</accession>
<protein>
    <recommendedName>
        <fullName evidence="4">Short C-terminal domain-containing protein</fullName>
    </recommendedName>
</protein>
<name>A0A1I4CQG1_9RHOB</name>
<dbReference type="STRING" id="1280847.SAMN04488036_102441"/>
<evidence type="ECO:0000313" key="3">
    <source>
        <dbReference type="Proteomes" id="UP000198851"/>
    </source>
</evidence>
<organism evidence="2 3">
    <name type="scientific">Shimia haliotis</name>
    <dbReference type="NCBI Taxonomy" id="1280847"/>
    <lineage>
        <taxon>Bacteria</taxon>
        <taxon>Pseudomonadati</taxon>
        <taxon>Pseudomonadota</taxon>
        <taxon>Alphaproteobacteria</taxon>
        <taxon>Rhodobacterales</taxon>
        <taxon>Roseobacteraceae</taxon>
    </lineage>
</organism>
<dbReference type="OrthoDB" id="7872205at2"/>
<dbReference type="PROSITE" id="PS51257">
    <property type="entry name" value="PROKAR_LIPOPROTEIN"/>
    <property type="match status" value="1"/>
</dbReference>
<evidence type="ECO:0008006" key="4">
    <source>
        <dbReference type="Google" id="ProtNLM"/>
    </source>
</evidence>
<sequence length="67" mass="7207">MKSALKTLIALAFIGMTVSACGGGTTNNNVQTTTIGQELESLEAAYKQGLLTEKEYEQQRKKILKGS</sequence>
<gene>
    <name evidence="2" type="ORF">SAMN04488036_102441</name>
</gene>
<evidence type="ECO:0000256" key="1">
    <source>
        <dbReference type="SAM" id="SignalP"/>
    </source>
</evidence>
<dbReference type="RefSeq" id="WP_093322382.1">
    <property type="nucleotide sequence ID" value="NZ_FOSZ01000002.1"/>
</dbReference>
<proteinExistence type="predicted"/>
<dbReference type="EMBL" id="FOSZ01000002">
    <property type="protein sequence ID" value="SFK83498.1"/>
    <property type="molecule type" value="Genomic_DNA"/>
</dbReference>
<dbReference type="Proteomes" id="UP000198851">
    <property type="component" value="Unassembled WGS sequence"/>
</dbReference>
<reference evidence="3" key="1">
    <citation type="submission" date="2016-10" db="EMBL/GenBank/DDBJ databases">
        <authorList>
            <person name="Varghese N."/>
            <person name="Submissions S."/>
        </authorList>
    </citation>
    <scope>NUCLEOTIDE SEQUENCE [LARGE SCALE GENOMIC DNA]</scope>
    <source>
        <strain evidence="3">DSM 28453</strain>
    </source>
</reference>
<evidence type="ECO:0000313" key="2">
    <source>
        <dbReference type="EMBL" id="SFK83498.1"/>
    </source>
</evidence>
<dbReference type="AlphaFoldDB" id="A0A1I4CQG1"/>
<feature type="chain" id="PRO_5011549908" description="Short C-terminal domain-containing protein" evidence="1">
    <location>
        <begin position="23"/>
        <end position="67"/>
    </location>
</feature>
<keyword evidence="1" id="KW-0732">Signal</keyword>